<evidence type="ECO:0000256" key="2">
    <source>
        <dbReference type="ARBA" id="ARBA00022814"/>
    </source>
</evidence>
<evidence type="ECO:0000259" key="7">
    <source>
        <dbReference type="Pfam" id="PF01029"/>
    </source>
</evidence>
<evidence type="ECO:0000256" key="6">
    <source>
        <dbReference type="HAMAP-Rule" id="MF_00073"/>
    </source>
</evidence>
<dbReference type="Pfam" id="PF01029">
    <property type="entry name" value="NusB"/>
    <property type="match status" value="1"/>
</dbReference>
<dbReference type="GO" id="GO:0003723">
    <property type="term" value="F:RNA binding"/>
    <property type="evidence" value="ECO:0007669"/>
    <property type="project" value="UniProtKB-UniRule"/>
</dbReference>
<gene>
    <name evidence="6 8" type="primary">nusB</name>
    <name evidence="8" type="ORF">HMPREF9083_0198</name>
</gene>
<evidence type="ECO:0000256" key="1">
    <source>
        <dbReference type="ARBA" id="ARBA00005952"/>
    </source>
</evidence>
<sequence>MKYMKRRYSREYALEVLYANELNPQTEKINSEIYKKLSDSGKQFAESLINSVRENNEEIDLLIKKHIKKWSINQLNVVDKNILRIAIAEMLFLKDEKQEKNVIFNEAIEIAKIYGGKNSFKFINGILESVSGDING</sequence>
<dbReference type="GO" id="GO:0006353">
    <property type="term" value="P:DNA-templated transcription termination"/>
    <property type="evidence" value="ECO:0007669"/>
    <property type="project" value="UniProtKB-UniRule"/>
</dbReference>
<evidence type="ECO:0000256" key="5">
    <source>
        <dbReference type="ARBA" id="ARBA00023163"/>
    </source>
</evidence>
<keyword evidence="4 6" id="KW-0805">Transcription regulation</keyword>
<reference evidence="8 9" key="1">
    <citation type="submission" date="2011-02" db="EMBL/GenBank/DDBJ databases">
        <authorList>
            <person name="Muzny D."/>
            <person name="Qin X."/>
            <person name="Deng J."/>
            <person name="Jiang H."/>
            <person name="Liu Y."/>
            <person name="Qu J."/>
            <person name="Song X.-Z."/>
            <person name="Zhang L."/>
            <person name="Thornton R."/>
            <person name="Coyle M."/>
            <person name="Francisco L."/>
            <person name="Jackson L."/>
            <person name="Javaid M."/>
            <person name="Korchina V."/>
            <person name="Kovar C."/>
            <person name="Mata R."/>
            <person name="Mathew T."/>
            <person name="Ngo R."/>
            <person name="Nguyen L."/>
            <person name="Nguyen N."/>
            <person name="Okwuonu G."/>
            <person name="Ongeri F."/>
            <person name="Pham C."/>
            <person name="Simmons D."/>
            <person name="Wilczek-Boney K."/>
            <person name="Hale W."/>
            <person name="Jakkamsetti A."/>
            <person name="Pham P."/>
            <person name="Ruth R."/>
            <person name="San Lucas F."/>
            <person name="Warren J."/>
            <person name="Zhang J."/>
            <person name="Zhao Z."/>
            <person name="Zhou C."/>
            <person name="Zhu D."/>
            <person name="Lee S."/>
            <person name="Bess C."/>
            <person name="Blankenburg K."/>
            <person name="Forbes L."/>
            <person name="Fu Q."/>
            <person name="Gubbala S."/>
            <person name="Hirani K."/>
            <person name="Jayaseelan J.C."/>
            <person name="Lara F."/>
            <person name="Munidasa M."/>
            <person name="Palculict T."/>
            <person name="Patil S."/>
            <person name="Pu L.-L."/>
            <person name="Saada N."/>
            <person name="Tang L."/>
            <person name="Weissenberger G."/>
            <person name="Zhu Y."/>
            <person name="Hemphill L."/>
            <person name="Shang Y."/>
            <person name="Youmans B."/>
            <person name="Ayvaz T."/>
            <person name="Ross M."/>
            <person name="Santibanez J."/>
            <person name="Aqrawi P."/>
            <person name="Gross S."/>
            <person name="Joshi V."/>
            <person name="Fowler G."/>
            <person name="Nazareth L."/>
            <person name="Reid J."/>
            <person name="Worley K."/>
            <person name="Petrosino J."/>
            <person name="Highlander S."/>
            <person name="Gibbs R."/>
        </authorList>
    </citation>
    <scope>NUCLEOTIDE SEQUENCE [LARGE SCALE GENOMIC DNA]</scope>
    <source>
        <strain evidence="8 9">DSM 19965</strain>
    </source>
</reference>
<name>F2BVI1_9FIRM</name>
<dbReference type="PANTHER" id="PTHR11078:SF3">
    <property type="entry name" value="ANTITERMINATION NUSB DOMAIN-CONTAINING PROTEIN"/>
    <property type="match status" value="1"/>
</dbReference>
<dbReference type="Gene3D" id="1.10.940.10">
    <property type="entry name" value="NusB-like"/>
    <property type="match status" value="1"/>
</dbReference>
<keyword evidence="9" id="KW-1185">Reference proteome</keyword>
<dbReference type="SUPFAM" id="SSF48013">
    <property type="entry name" value="NusB-like"/>
    <property type="match status" value="1"/>
</dbReference>
<dbReference type="AlphaFoldDB" id="F2BVI1"/>
<dbReference type="EMBL" id="AFBB01000002">
    <property type="protein sequence ID" value="EGF16722.1"/>
    <property type="molecule type" value="Genomic_DNA"/>
</dbReference>
<keyword evidence="3 6" id="KW-0694">RNA-binding</keyword>
<dbReference type="STRING" id="888062.HMPREF9083_0198"/>
<comment type="similarity">
    <text evidence="1 6">Belongs to the NusB family.</text>
</comment>
<comment type="caution">
    <text evidence="8">The sequence shown here is derived from an EMBL/GenBank/DDBJ whole genome shotgun (WGS) entry which is preliminary data.</text>
</comment>
<keyword evidence="5 6" id="KW-0804">Transcription</keyword>
<evidence type="ECO:0000313" key="8">
    <source>
        <dbReference type="EMBL" id="EGF16722.1"/>
    </source>
</evidence>
<dbReference type="InterPro" id="IPR006027">
    <property type="entry name" value="NusB_RsmB_TIM44"/>
</dbReference>
<organism evidence="8 9">
    <name type="scientific">Dialister micraerophilus DSM 19965</name>
    <dbReference type="NCBI Taxonomy" id="888062"/>
    <lineage>
        <taxon>Bacteria</taxon>
        <taxon>Bacillati</taxon>
        <taxon>Bacillota</taxon>
        <taxon>Negativicutes</taxon>
        <taxon>Veillonellales</taxon>
        <taxon>Veillonellaceae</taxon>
        <taxon>Dialister</taxon>
    </lineage>
</organism>
<dbReference type="HAMAP" id="MF_00073">
    <property type="entry name" value="NusB"/>
    <property type="match status" value="1"/>
</dbReference>
<evidence type="ECO:0000256" key="4">
    <source>
        <dbReference type="ARBA" id="ARBA00023015"/>
    </source>
</evidence>
<dbReference type="Proteomes" id="UP000003503">
    <property type="component" value="Unassembled WGS sequence"/>
</dbReference>
<dbReference type="GO" id="GO:0005829">
    <property type="term" value="C:cytosol"/>
    <property type="evidence" value="ECO:0007669"/>
    <property type="project" value="TreeGrafter"/>
</dbReference>
<dbReference type="GO" id="GO:0031564">
    <property type="term" value="P:transcription antitermination"/>
    <property type="evidence" value="ECO:0007669"/>
    <property type="project" value="UniProtKB-KW"/>
</dbReference>
<dbReference type="InterPro" id="IPR035926">
    <property type="entry name" value="NusB-like_sf"/>
</dbReference>
<dbReference type="eggNOG" id="COG0781">
    <property type="taxonomic scope" value="Bacteria"/>
</dbReference>
<dbReference type="PANTHER" id="PTHR11078">
    <property type="entry name" value="N UTILIZATION SUBSTANCE PROTEIN B-RELATED"/>
    <property type="match status" value="1"/>
</dbReference>
<evidence type="ECO:0000256" key="3">
    <source>
        <dbReference type="ARBA" id="ARBA00022884"/>
    </source>
</evidence>
<evidence type="ECO:0000313" key="9">
    <source>
        <dbReference type="Proteomes" id="UP000003503"/>
    </source>
</evidence>
<accession>F2BVI1</accession>
<proteinExistence type="inferred from homology"/>
<protein>
    <recommendedName>
        <fullName evidence="6">Transcription antitermination protein NusB</fullName>
    </recommendedName>
    <alternativeName>
        <fullName evidence="6">Antitermination factor NusB</fullName>
    </alternativeName>
</protein>
<dbReference type="HOGENOM" id="CLU_087843_3_0_9"/>
<dbReference type="NCBIfam" id="TIGR01951">
    <property type="entry name" value="nusB"/>
    <property type="match status" value="1"/>
</dbReference>
<feature type="domain" description="NusB/RsmB/TIM44" evidence="7">
    <location>
        <begin position="9"/>
        <end position="130"/>
    </location>
</feature>
<comment type="function">
    <text evidence="6">Involved in transcription antitermination. Required for transcription of ribosomal RNA (rRNA) genes. Binds specifically to the boxA antiterminator sequence of the ribosomal RNA (rrn) operons.</text>
</comment>
<dbReference type="InterPro" id="IPR011605">
    <property type="entry name" value="NusB_fam"/>
</dbReference>
<keyword evidence="2 6" id="KW-0889">Transcription antitermination</keyword>